<feature type="domain" description="Response regulatory" evidence="6">
    <location>
        <begin position="2"/>
        <end position="116"/>
    </location>
</feature>
<accession>A0ABR5N4Z0</accession>
<dbReference type="PANTHER" id="PTHR35807:SF2">
    <property type="entry name" value="TRANSCRIPTIONAL ACTIVATOR DOMAIN"/>
    <property type="match status" value="1"/>
</dbReference>
<keyword evidence="2" id="KW-0805">Transcription regulation</keyword>
<keyword evidence="8" id="KW-1185">Reference proteome</keyword>
<keyword evidence="1" id="KW-0902">Two-component regulatory system</keyword>
<dbReference type="Gene3D" id="1.10.10.10">
    <property type="entry name" value="Winged helix-like DNA-binding domain superfamily/Winged helix DNA-binding domain"/>
    <property type="match status" value="1"/>
</dbReference>
<evidence type="ECO:0000259" key="6">
    <source>
        <dbReference type="PROSITE" id="PS50110"/>
    </source>
</evidence>
<dbReference type="SUPFAM" id="SSF46894">
    <property type="entry name" value="C-terminal effector domain of the bipartite response regulators"/>
    <property type="match status" value="1"/>
</dbReference>
<dbReference type="InterPro" id="IPR005158">
    <property type="entry name" value="BTAD"/>
</dbReference>
<dbReference type="Pfam" id="PF03704">
    <property type="entry name" value="BTAD"/>
    <property type="match status" value="1"/>
</dbReference>
<organism evidence="7 8">
    <name type="scientific">Brevibacillus choshinensis</name>
    <dbReference type="NCBI Taxonomy" id="54911"/>
    <lineage>
        <taxon>Bacteria</taxon>
        <taxon>Bacillati</taxon>
        <taxon>Bacillota</taxon>
        <taxon>Bacilli</taxon>
        <taxon>Bacillales</taxon>
        <taxon>Paenibacillaceae</taxon>
        <taxon>Brevibacillus</taxon>
    </lineage>
</organism>
<evidence type="ECO:0000256" key="3">
    <source>
        <dbReference type="ARBA" id="ARBA00023125"/>
    </source>
</evidence>
<keyword evidence="4" id="KW-0804">Transcription</keyword>
<sequence>MKVVLIDDERLALNYLEKMLQGNEELEIVKMFSDPIQAIEEIQQIKPEMVFLDVEMPVMTGIEAAEQILTLLPDVHIVFVTAYEGYAIKAFELNALDYVLKPARRERLQKTLMRIRKEKAEMVKESSPVPYRKICCFRSLHLESSEHGTETFRWRTTKAQELFAYLIHRRGQPVRKDVLLDLLWTDVEWKKGYAHLYTTVYQIRKTLNKLGVELKLTNCEDGYLLEMNDVSLDVEEWEKRLRQAPPITKETIQEHLNLVELYRGDYLAEYDYLWAESERQRLRADWYHHAAQVGKFLVETNEFAKAMAVYLRMQQIVPHQEELFFYMMKLYDAVGDREAVEGQYVRLTQMLREELETTPQEDVQNWYKQWKNKR</sequence>
<feature type="modified residue" description="4-aspartylphosphate" evidence="5">
    <location>
        <position position="53"/>
    </location>
</feature>
<proteinExistence type="predicted"/>
<name>A0ABR5N4Z0_BRECH</name>
<dbReference type="InterPro" id="IPR011006">
    <property type="entry name" value="CheY-like_superfamily"/>
</dbReference>
<evidence type="ECO:0000256" key="2">
    <source>
        <dbReference type="ARBA" id="ARBA00023015"/>
    </source>
</evidence>
<dbReference type="PANTHER" id="PTHR35807">
    <property type="entry name" value="TRANSCRIPTIONAL REGULATOR REDD-RELATED"/>
    <property type="match status" value="1"/>
</dbReference>
<dbReference type="InterPro" id="IPR011990">
    <property type="entry name" value="TPR-like_helical_dom_sf"/>
</dbReference>
<dbReference type="SMART" id="SM00448">
    <property type="entry name" value="REC"/>
    <property type="match status" value="1"/>
</dbReference>
<dbReference type="InterPro" id="IPR051677">
    <property type="entry name" value="AfsR-DnrI-RedD_regulator"/>
</dbReference>
<evidence type="ECO:0000256" key="4">
    <source>
        <dbReference type="ARBA" id="ARBA00023163"/>
    </source>
</evidence>
<dbReference type="Gene3D" id="1.25.40.10">
    <property type="entry name" value="Tetratricopeptide repeat domain"/>
    <property type="match status" value="1"/>
</dbReference>
<reference evidence="7 8" key="1">
    <citation type="submission" date="2015-09" db="EMBL/GenBank/DDBJ databases">
        <title>Genome sequencing project for genomic taxonomy and phylogenomics of Bacillus-like bacteria.</title>
        <authorList>
            <person name="Liu B."/>
            <person name="Wang J."/>
            <person name="Zhu Y."/>
            <person name="Liu G."/>
            <person name="Chen Q."/>
            <person name="Chen Z."/>
            <person name="Lan J."/>
            <person name="Che J."/>
            <person name="Ge C."/>
            <person name="Shi H."/>
            <person name="Pan Z."/>
            <person name="Liu X."/>
        </authorList>
    </citation>
    <scope>NUCLEOTIDE SEQUENCE [LARGE SCALE GENOMIC DNA]</scope>
    <source>
        <strain evidence="7 8">DSM 8552</strain>
    </source>
</reference>
<protein>
    <recommendedName>
        <fullName evidence="6">Response regulatory domain-containing protein</fullName>
    </recommendedName>
</protein>
<keyword evidence="3" id="KW-0238">DNA-binding</keyword>
<evidence type="ECO:0000256" key="5">
    <source>
        <dbReference type="PROSITE-ProRule" id="PRU00169"/>
    </source>
</evidence>
<dbReference type="Proteomes" id="UP000051063">
    <property type="component" value="Unassembled WGS sequence"/>
</dbReference>
<dbReference type="InterPro" id="IPR036388">
    <property type="entry name" value="WH-like_DNA-bd_sf"/>
</dbReference>
<keyword evidence="5" id="KW-0597">Phosphoprotein</keyword>
<dbReference type="RefSeq" id="WP_055744726.1">
    <property type="nucleotide sequence ID" value="NZ_LJJB01000010.1"/>
</dbReference>
<dbReference type="SUPFAM" id="SSF48452">
    <property type="entry name" value="TPR-like"/>
    <property type="match status" value="1"/>
</dbReference>
<dbReference type="Gene3D" id="3.40.50.2300">
    <property type="match status" value="1"/>
</dbReference>
<dbReference type="PROSITE" id="PS50110">
    <property type="entry name" value="RESPONSE_REGULATORY"/>
    <property type="match status" value="1"/>
</dbReference>
<dbReference type="InterPro" id="IPR001789">
    <property type="entry name" value="Sig_transdc_resp-reg_receiver"/>
</dbReference>
<dbReference type="SUPFAM" id="SSF52172">
    <property type="entry name" value="CheY-like"/>
    <property type="match status" value="1"/>
</dbReference>
<dbReference type="Pfam" id="PF00072">
    <property type="entry name" value="Response_reg"/>
    <property type="match status" value="1"/>
</dbReference>
<evidence type="ECO:0000313" key="7">
    <source>
        <dbReference type="EMBL" id="KQL45663.1"/>
    </source>
</evidence>
<dbReference type="SMART" id="SM01043">
    <property type="entry name" value="BTAD"/>
    <property type="match status" value="1"/>
</dbReference>
<dbReference type="EMBL" id="LJJB01000010">
    <property type="protein sequence ID" value="KQL45663.1"/>
    <property type="molecule type" value="Genomic_DNA"/>
</dbReference>
<evidence type="ECO:0000313" key="8">
    <source>
        <dbReference type="Proteomes" id="UP000051063"/>
    </source>
</evidence>
<dbReference type="InterPro" id="IPR016032">
    <property type="entry name" value="Sig_transdc_resp-reg_C-effctor"/>
</dbReference>
<evidence type="ECO:0000256" key="1">
    <source>
        <dbReference type="ARBA" id="ARBA00023012"/>
    </source>
</evidence>
<comment type="caution">
    <text evidence="7">The sequence shown here is derived from an EMBL/GenBank/DDBJ whole genome shotgun (WGS) entry which is preliminary data.</text>
</comment>
<gene>
    <name evidence="7" type="ORF">AN963_11425</name>
</gene>